<evidence type="ECO:0000313" key="1">
    <source>
        <dbReference type="EMBL" id="GAA2384249.1"/>
    </source>
</evidence>
<accession>A0ABN3HN01</accession>
<protein>
    <submittedName>
        <fullName evidence="1">Uncharacterized protein</fullName>
    </submittedName>
</protein>
<name>A0ABN3HN01_9ACTN</name>
<reference evidence="1 2" key="1">
    <citation type="journal article" date="2019" name="Int. J. Syst. Evol. Microbiol.">
        <title>The Global Catalogue of Microorganisms (GCM) 10K type strain sequencing project: providing services to taxonomists for standard genome sequencing and annotation.</title>
        <authorList>
            <consortium name="The Broad Institute Genomics Platform"/>
            <consortium name="The Broad Institute Genome Sequencing Center for Infectious Disease"/>
            <person name="Wu L."/>
            <person name="Ma J."/>
        </authorList>
    </citation>
    <scope>NUCLEOTIDE SEQUENCE [LARGE SCALE GENOMIC DNA]</scope>
    <source>
        <strain evidence="1 2">JCM 3272</strain>
    </source>
</reference>
<proteinExistence type="predicted"/>
<dbReference type="Proteomes" id="UP001501444">
    <property type="component" value="Unassembled WGS sequence"/>
</dbReference>
<organism evidence="1 2">
    <name type="scientific">Dactylosporangium salmoneum</name>
    <dbReference type="NCBI Taxonomy" id="53361"/>
    <lineage>
        <taxon>Bacteria</taxon>
        <taxon>Bacillati</taxon>
        <taxon>Actinomycetota</taxon>
        <taxon>Actinomycetes</taxon>
        <taxon>Micromonosporales</taxon>
        <taxon>Micromonosporaceae</taxon>
        <taxon>Dactylosporangium</taxon>
    </lineage>
</organism>
<sequence length="108" mass="11171">MPPETVSENVAVWVTEVPVPVTVRVYVPAVADDDTEIDRVAEPPEVTDAVTPVGAPVTDRFTVCALPDVVAVATDAVVELPGATVAEDGDSDTEKSGPFGLLLVTVTV</sequence>
<gene>
    <name evidence="1" type="ORF">GCM10010170_093520</name>
</gene>
<dbReference type="EMBL" id="BAAARV010000096">
    <property type="protein sequence ID" value="GAA2384249.1"/>
    <property type="molecule type" value="Genomic_DNA"/>
</dbReference>
<evidence type="ECO:0000313" key="2">
    <source>
        <dbReference type="Proteomes" id="UP001501444"/>
    </source>
</evidence>
<keyword evidence="2" id="KW-1185">Reference proteome</keyword>
<comment type="caution">
    <text evidence="1">The sequence shown here is derived from an EMBL/GenBank/DDBJ whole genome shotgun (WGS) entry which is preliminary data.</text>
</comment>